<keyword evidence="2" id="KW-1185">Reference proteome</keyword>
<accession>A0ABD3ACM6</accession>
<evidence type="ECO:0000313" key="2">
    <source>
        <dbReference type="Proteomes" id="UP001630127"/>
    </source>
</evidence>
<dbReference type="Proteomes" id="UP001630127">
    <property type="component" value="Unassembled WGS sequence"/>
</dbReference>
<name>A0ABD3ACM6_9GENT</name>
<reference evidence="1 2" key="1">
    <citation type="submission" date="2024-11" db="EMBL/GenBank/DDBJ databases">
        <title>A near-complete genome assembly of Cinchona calisaya.</title>
        <authorList>
            <person name="Lian D.C."/>
            <person name="Zhao X.W."/>
            <person name="Wei L."/>
        </authorList>
    </citation>
    <scope>NUCLEOTIDE SEQUENCE [LARGE SCALE GENOMIC DNA]</scope>
    <source>
        <tissue evidence="1">Nenye</tissue>
    </source>
</reference>
<gene>
    <name evidence="1" type="ORF">ACH5RR_008756</name>
</gene>
<proteinExistence type="predicted"/>
<protein>
    <submittedName>
        <fullName evidence="1">Uncharacterized protein</fullName>
    </submittedName>
</protein>
<dbReference type="EMBL" id="JBJUIK010000004">
    <property type="protein sequence ID" value="KAL3529434.1"/>
    <property type="molecule type" value="Genomic_DNA"/>
</dbReference>
<comment type="caution">
    <text evidence="1">The sequence shown here is derived from an EMBL/GenBank/DDBJ whole genome shotgun (WGS) entry which is preliminary data.</text>
</comment>
<organism evidence="1 2">
    <name type="scientific">Cinchona calisaya</name>
    <dbReference type="NCBI Taxonomy" id="153742"/>
    <lineage>
        <taxon>Eukaryota</taxon>
        <taxon>Viridiplantae</taxon>
        <taxon>Streptophyta</taxon>
        <taxon>Embryophyta</taxon>
        <taxon>Tracheophyta</taxon>
        <taxon>Spermatophyta</taxon>
        <taxon>Magnoliopsida</taxon>
        <taxon>eudicotyledons</taxon>
        <taxon>Gunneridae</taxon>
        <taxon>Pentapetalae</taxon>
        <taxon>asterids</taxon>
        <taxon>lamiids</taxon>
        <taxon>Gentianales</taxon>
        <taxon>Rubiaceae</taxon>
        <taxon>Cinchonoideae</taxon>
        <taxon>Cinchoneae</taxon>
        <taxon>Cinchona</taxon>
    </lineage>
</organism>
<evidence type="ECO:0000313" key="1">
    <source>
        <dbReference type="EMBL" id="KAL3529434.1"/>
    </source>
</evidence>
<dbReference type="AlphaFoldDB" id="A0ABD3ACM6"/>
<sequence length="109" mass="12142">MAASERDVTTMLSSIHSEVDEQYDSQLRRFTSGTRSPSISIPMNSTENYDGKNSFVGYVGPLRNEKQTPFVQMSGPLNVGHKDENVFRHAQGALENKTTEWHGPENLVG</sequence>